<dbReference type="EMBL" id="AP018248">
    <property type="protein sequence ID" value="BAY99824.1"/>
    <property type="molecule type" value="Genomic_DNA"/>
</dbReference>
<dbReference type="KEGG" id="ttq:NIES37_38070"/>
<protein>
    <recommendedName>
        <fullName evidence="1">Plastid division protein CDP1-like IMS domain-containing protein</fullName>
    </recommendedName>
</protein>
<proteinExistence type="predicted"/>
<organism evidence="2 3">
    <name type="scientific">Tolypothrix tenuis PCC 7101</name>
    <dbReference type="NCBI Taxonomy" id="231146"/>
    <lineage>
        <taxon>Bacteria</taxon>
        <taxon>Bacillati</taxon>
        <taxon>Cyanobacteriota</taxon>
        <taxon>Cyanophyceae</taxon>
        <taxon>Nostocales</taxon>
        <taxon>Tolypothrichaceae</taxon>
        <taxon>Tolypothrix</taxon>
    </lineage>
</organism>
<name>A0A1Z4N296_9CYAN</name>
<evidence type="ECO:0000313" key="3">
    <source>
        <dbReference type="Proteomes" id="UP000218785"/>
    </source>
</evidence>
<sequence length="263" mass="29764">MKNLILYLTMLTIYGCNLSGGSYPSYSSASSSCPTKPTVTLSENDVQEILLNEQPLTKSGYAIPSKATGYKFAAKSGERISLSSNNNICTWVYSPDNEIISGDKLPKTGKYIIQVSALKDKQKFDLKIKLLDIVLTQDLALEIIKKWYKAKPLIFAPPFDTALVEQLTTGKLYSELSNSDSSLSWLKKYNSYYTYNKSEIINVINFYNSGKQGYIKLRVFEELYLHTPKGINQENSGEFRNSYIYYLNSDNGVWKISSYEKIP</sequence>
<dbReference type="InterPro" id="IPR025344">
    <property type="entry name" value="CDP1-like_IMS"/>
</dbReference>
<gene>
    <name evidence="2" type="ORF">NIES37_38070</name>
</gene>
<dbReference type="Pfam" id="PF13355">
    <property type="entry name" value="ARC6-like_IMS"/>
    <property type="match status" value="1"/>
</dbReference>
<accession>A0A1Z4N296</accession>
<dbReference type="AlphaFoldDB" id="A0A1Z4N296"/>
<feature type="domain" description="Plastid division protein CDP1-like IMS" evidence="1">
    <location>
        <begin position="140"/>
        <end position="257"/>
    </location>
</feature>
<evidence type="ECO:0000313" key="2">
    <source>
        <dbReference type="EMBL" id="BAY99824.1"/>
    </source>
</evidence>
<keyword evidence="3" id="KW-1185">Reference proteome</keyword>
<reference evidence="2 3" key="1">
    <citation type="submission" date="2017-06" db="EMBL/GenBank/DDBJ databases">
        <title>Genome sequencing of cyanobaciteial culture collection at National Institute for Environmental Studies (NIES).</title>
        <authorList>
            <person name="Hirose Y."/>
            <person name="Shimura Y."/>
            <person name="Fujisawa T."/>
            <person name="Nakamura Y."/>
            <person name="Kawachi M."/>
        </authorList>
    </citation>
    <scope>NUCLEOTIDE SEQUENCE [LARGE SCALE GENOMIC DNA]</scope>
    <source>
        <strain evidence="2 3">NIES-37</strain>
    </source>
</reference>
<evidence type="ECO:0000259" key="1">
    <source>
        <dbReference type="Pfam" id="PF13355"/>
    </source>
</evidence>
<dbReference type="PROSITE" id="PS51257">
    <property type="entry name" value="PROKAR_LIPOPROTEIN"/>
    <property type="match status" value="1"/>
</dbReference>
<dbReference type="RefSeq" id="WP_096578246.1">
    <property type="nucleotide sequence ID" value="NZ_CAWNJS010000001.1"/>
</dbReference>
<dbReference type="Proteomes" id="UP000218785">
    <property type="component" value="Chromosome"/>
</dbReference>